<proteinExistence type="predicted"/>
<gene>
    <name evidence="2" type="ORF">g.9365</name>
</gene>
<evidence type="ECO:0000313" key="2">
    <source>
        <dbReference type="EMBL" id="JAS19499.1"/>
    </source>
</evidence>
<dbReference type="AlphaFoldDB" id="A0A1B6D1B5"/>
<sequence>ASPSTTQKPRPFQTSPSPPLAGYQAPSQGVSLGYPSFPQAPVPSFNVPSKGRPVPAFNSQPLSQGLLPYDETFPTPSQTPVEQPSAPDQPSLPIYPPPSPEQPSAPDQPSLP</sequence>
<feature type="non-terminal residue" evidence="2">
    <location>
        <position position="1"/>
    </location>
</feature>
<feature type="compositionally biased region" description="Pro residues" evidence="1">
    <location>
        <begin position="93"/>
        <end position="103"/>
    </location>
</feature>
<name>A0A1B6D1B5_9HEMI</name>
<reference evidence="2" key="1">
    <citation type="submission" date="2015-12" db="EMBL/GenBank/DDBJ databases">
        <title>De novo transcriptome assembly of four potential Pierce s Disease insect vectors from Arizona vineyards.</title>
        <authorList>
            <person name="Tassone E.E."/>
        </authorList>
    </citation>
    <scope>NUCLEOTIDE SEQUENCE</scope>
</reference>
<feature type="compositionally biased region" description="Polar residues" evidence="1">
    <location>
        <begin position="1"/>
        <end position="15"/>
    </location>
</feature>
<organism evidence="2">
    <name type="scientific">Clastoptera arizonana</name>
    <name type="common">Arizona spittle bug</name>
    <dbReference type="NCBI Taxonomy" id="38151"/>
    <lineage>
        <taxon>Eukaryota</taxon>
        <taxon>Metazoa</taxon>
        <taxon>Ecdysozoa</taxon>
        <taxon>Arthropoda</taxon>
        <taxon>Hexapoda</taxon>
        <taxon>Insecta</taxon>
        <taxon>Pterygota</taxon>
        <taxon>Neoptera</taxon>
        <taxon>Paraneoptera</taxon>
        <taxon>Hemiptera</taxon>
        <taxon>Auchenorrhyncha</taxon>
        <taxon>Cercopoidea</taxon>
        <taxon>Clastopteridae</taxon>
        <taxon>Clastoptera</taxon>
    </lineage>
</organism>
<feature type="region of interest" description="Disordered" evidence="1">
    <location>
        <begin position="1"/>
        <end position="112"/>
    </location>
</feature>
<protein>
    <submittedName>
        <fullName evidence="2">Uncharacterized protein</fullName>
    </submittedName>
</protein>
<feature type="non-terminal residue" evidence="2">
    <location>
        <position position="112"/>
    </location>
</feature>
<evidence type="ECO:0000256" key="1">
    <source>
        <dbReference type="SAM" id="MobiDB-lite"/>
    </source>
</evidence>
<dbReference type="EMBL" id="GEDC01017799">
    <property type="protein sequence ID" value="JAS19499.1"/>
    <property type="molecule type" value="Transcribed_RNA"/>
</dbReference>
<accession>A0A1B6D1B5</accession>